<proteinExistence type="predicted"/>
<dbReference type="Proteomes" id="UP000034778">
    <property type="component" value="Unassembled WGS sequence"/>
</dbReference>
<comment type="caution">
    <text evidence="1">The sequence shown here is derived from an EMBL/GenBank/DDBJ whole genome shotgun (WGS) entry which is preliminary data.</text>
</comment>
<dbReference type="EMBL" id="LBOW01000009">
    <property type="protein sequence ID" value="KKP44322.1"/>
    <property type="molecule type" value="Genomic_DNA"/>
</dbReference>
<protein>
    <submittedName>
        <fullName evidence="1">Uncharacterized protein</fullName>
    </submittedName>
</protein>
<name>A0A0G0CLM2_9BACT</name>
<sequence>MKSFGSPEARSAAVFCTQLDCRQNSAVHFKSKVAAEETARIHEMGRHESVIVYLDKDHNIDQSIVEQIEELTGIRALHELIS</sequence>
<organism evidence="1 2">
    <name type="scientific">Candidatus Woesebacteria bacterium GW2011_GWB1_33_22</name>
    <dbReference type="NCBI Taxonomy" id="1618566"/>
    <lineage>
        <taxon>Bacteria</taxon>
        <taxon>Candidatus Woeseibacteriota</taxon>
    </lineage>
</organism>
<evidence type="ECO:0000313" key="2">
    <source>
        <dbReference type="Proteomes" id="UP000034778"/>
    </source>
</evidence>
<gene>
    <name evidence="1" type="ORF">UR35_C0009G0033</name>
</gene>
<evidence type="ECO:0000313" key="1">
    <source>
        <dbReference type="EMBL" id="KKP44322.1"/>
    </source>
</evidence>
<reference evidence="1 2" key="1">
    <citation type="journal article" date="2015" name="Nature">
        <title>rRNA introns, odd ribosomes, and small enigmatic genomes across a large radiation of phyla.</title>
        <authorList>
            <person name="Brown C.T."/>
            <person name="Hug L.A."/>
            <person name="Thomas B.C."/>
            <person name="Sharon I."/>
            <person name="Castelle C.J."/>
            <person name="Singh A."/>
            <person name="Wilkins M.J."/>
            <person name="Williams K.H."/>
            <person name="Banfield J.F."/>
        </authorList>
    </citation>
    <scope>NUCLEOTIDE SEQUENCE [LARGE SCALE GENOMIC DNA]</scope>
</reference>
<dbReference type="AlphaFoldDB" id="A0A0G0CLM2"/>
<accession>A0A0G0CLM2</accession>